<dbReference type="InterPro" id="IPR022105">
    <property type="entry name" value="DUF3645"/>
</dbReference>
<evidence type="ECO:0000256" key="7">
    <source>
        <dbReference type="SAM" id="Coils"/>
    </source>
</evidence>
<keyword evidence="5" id="KW-0378">Hydrolase</keyword>
<dbReference type="OrthoDB" id="9991011at2759"/>
<keyword evidence="4" id="KW-0833">Ubl conjugation pathway</keyword>
<gene>
    <name evidence="12" type="ORF">GPM918_LOCUS18537</name>
    <name evidence="13" type="ORF">SRO942_LOCUS18534</name>
</gene>
<keyword evidence="6" id="KW-0788">Thiol protease</keyword>
<evidence type="ECO:0000256" key="6">
    <source>
        <dbReference type="ARBA" id="ARBA00022807"/>
    </source>
</evidence>
<comment type="catalytic activity">
    <reaction evidence="1">
        <text>Thiol-dependent hydrolysis of ester, thioester, amide, peptide and isopeptide bonds formed by the C-terminal Gly of ubiquitin (a 76-residue protein attached to proteins as an intracellular targeting signal).</text>
        <dbReference type="EC" id="3.4.19.12"/>
    </reaction>
</comment>
<dbReference type="Proteomes" id="UP000663829">
    <property type="component" value="Unassembled WGS sequence"/>
</dbReference>
<organism evidence="12 14">
    <name type="scientific">Didymodactylos carnosus</name>
    <dbReference type="NCBI Taxonomy" id="1234261"/>
    <lineage>
        <taxon>Eukaryota</taxon>
        <taxon>Metazoa</taxon>
        <taxon>Spiralia</taxon>
        <taxon>Gnathifera</taxon>
        <taxon>Rotifera</taxon>
        <taxon>Eurotatoria</taxon>
        <taxon>Bdelloidea</taxon>
        <taxon>Philodinida</taxon>
        <taxon>Philodinidae</taxon>
        <taxon>Didymodactylos</taxon>
    </lineage>
</organism>
<feature type="domain" description="DUF3638" evidence="9">
    <location>
        <begin position="2064"/>
        <end position="2292"/>
    </location>
</feature>
<keyword evidence="7" id="KW-0175">Coiled coil</keyword>
<feature type="coiled-coil region" evidence="7">
    <location>
        <begin position="605"/>
        <end position="650"/>
    </location>
</feature>
<comment type="caution">
    <text evidence="12">The sequence shown here is derived from an EMBL/GenBank/DDBJ whole genome shotgun (WGS) entry which is preliminary data.</text>
</comment>
<dbReference type="Pfam" id="PF12340">
    <property type="entry name" value="DUF3638"/>
    <property type="match status" value="1"/>
</dbReference>
<dbReference type="InterPro" id="IPR046541">
    <property type="entry name" value="DUF6606"/>
</dbReference>
<dbReference type="PANTHER" id="PTHR13367">
    <property type="entry name" value="UBIQUITIN THIOESTERASE"/>
    <property type="match status" value="1"/>
</dbReference>
<dbReference type="GO" id="GO:0004843">
    <property type="term" value="F:cysteine-type deubiquitinase activity"/>
    <property type="evidence" value="ECO:0007669"/>
    <property type="project" value="UniProtKB-EC"/>
</dbReference>
<keyword evidence="3" id="KW-0645">Protease</keyword>
<dbReference type="InterPro" id="IPR022099">
    <property type="entry name" value="DUF3638"/>
</dbReference>
<evidence type="ECO:0000256" key="1">
    <source>
        <dbReference type="ARBA" id="ARBA00000707"/>
    </source>
</evidence>
<feature type="region of interest" description="Disordered" evidence="8">
    <location>
        <begin position="2896"/>
        <end position="2917"/>
    </location>
</feature>
<evidence type="ECO:0000259" key="11">
    <source>
        <dbReference type="Pfam" id="PF20255"/>
    </source>
</evidence>
<evidence type="ECO:0000313" key="12">
    <source>
        <dbReference type="EMBL" id="CAF1096614.1"/>
    </source>
</evidence>
<evidence type="ECO:0000313" key="13">
    <source>
        <dbReference type="EMBL" id="CAF3861901.1"/>
    </source>
</evidence>
<proteinExistence type="predicted"/>
<evidence type="ECO:0000259" key="9">
    <source>
        <dbReference type="Pfam" id="PF12340"/>
    </source>
</evidence>
<evidence type="ECO:0000259" key="10">
    <source>
        <dbReference type="Pfam" id="PF12359"/>
    </source>
</evidence>
<accession>A0A814NW29</accession>
<protein>
    <recommendedName>
        <fullName evidence="2">ubiquitinyl hydrolase 1</fullName>
        <ecNumber evidence="2">3.4.19.12</ecNumber>
    </recommendedName>
</protein>
<evidence type="ECO:0000256" key="2">
    <source>
        <dbReference type="ARBA" id="ARBA00012759"/>
    </source>
</evidence>
<evidence type="ECO:0000313" key="14">
    <source>
        <dbReference type="Proteomes" id="UP000663829"/>
    </source>
</evidence>
<dbReference type="EC" id="3.4.19.12" evidence="2"/>
<reference evidence="12" key="1">
    <citation type="submission" date="2021-02" db="EMBL/GenBank/DDBJ databases">
        <authorList>
            <person name="Nowell W R."/>
        </authorList>
    </citation>
    <scope>NUCLEOTIDE SEQUENCE</scope>
</reference>
<evidence type="ECO:0000256" key="5">
    <source>
        <dbReference type="ARBA" id="ARBA00022801"/>
    </source>
</evidence>
<dbReference type="PANTHER" id="PTHR13367:SF33">
    <property type="entry name" value="P-LOOP CONTAINING NUCLEOSIDE TRIPHOSPHATE HYDROLASE PROTEIN"/>
    <property type="match status" value="1"/>
</dbReference>
<evidence type="ECO:0000256" key="4">
    <source>
        <dbReference type="ARBA" id="ARBA00022786"/>
    </source>
</evidence>
<feature type="domain" description="DUF6606" evidence="11">
    <location>
        <begin position="81"/>
        <end position="302"/>
    </location>
</feature>
<dbReference type="GO" id="GO:0006508">
    <property type="term" value="P:proteolysis"/>
    <property type="evidence" value="ECO:0007669"/>
    <property type="project" value="UniProtKB-KW"/>
</dbReference>
<sequence>MTFSGYLGHVAFGPPRLLHSDNGKKFIARVTIELKQLFLSWSHTDVLASQLITPSRDCDYSLIQAPSNTSNISVDANNTLPIFSTLRNCIQHWSVIQNPKNCSVPILQSTIEKLTPGDFLSLYIHAQNAAILIEIDENLPNQPLISSWQVLLPTETITSSLEPHLSCFPVPIFRLSNRSQLLSRVHGELLVDFMSNTIEYSKSYKASYPFNETREVPISHYVCQWWITQFQGIQIDNSVNTSVAFKKKHRDQIRYKSTTFPFRRSGLWMTIKVVFHTILTKRLGTIGTIVYKLLITNFLTYFISTVQTSMGSRLSTHLLIHCLRKIARRLNKIEGLLSSIDSNDMNQWIQTVTEKIKKQIDRIAPNSNWQKCIRKNQKGNLSKIQLNVNLPETYQHPCTLLKAYLAKNYSNTLVKQSSYSYNYDSRASSSADCKDDTLPTVSSIINHDDDVIGIALTRIEIWVQSCLNEWLNHSLLSKKGYKCFENLQSFYEDYQHTALKFYYSENKSTDPIGYSRFILTSLTIIRLMHEKLCEDNRFERLKFHAVRIPHLLDLFEFLVLPNRDDMIRARDLYDYFRKFNDKSYPDLLSNIEAKNAFGIYFADQSSEMNETLKEIQDQVEQDKRDKIEEVNNAKEEYEQLMKKAHELMCECTLNLYFPKCKRCTIIKDADNLKVHIYECPIPPNRESALAVIFELQMPDEFRCYRDILWQFVSRPNPNTSNHMCEWLSASPHNTKLRRFNKSSNNCKVKLVSSTKSISQSHYSAPRQVMSTPLGDFFYENSLQVQISPTKTMEFKDECRTLTPELTDPDYKDLQFSIATTQCVQNRVIAEQSKCSLRLKLTQFIEFGSFRSGHRLQWWNLLSILELDSLSMDDESVAILITHALLQYGPMATDREAFICAWCPDAHQQLLEDHFVDELITRLDRHLQDCECNWQNEMMLVIITVIVMRVFTICNSTRKSQLTNLVLKCRNIGEKWIRLISESIQNSSSSTTDKMDDYRDKIAIIGVACILTFSIYTDCSNSVLLSDENVIFLLTMVTTVNDNIILNKRKTEISLFMRNLMRFSERVLVSIHPILYKLLQKNSYKSLNEFTAIYWAVIRSKGMMDGKWKKRNNDMYNGWYDGEYNSNKVSIDCLRGKFLVNKMSVGYLPTRITSDELFLRVFGQHIFEVQTAEFEDSYITKHGYHVGGKVHYEFNYSYYRDPHLTIYERHTETNDKFELIPPRCFKTELPDILTSNYSHWWNEIEKTVEFRPIYFQDSNFLSDKHYILALKTGYIMTYNNENRQYLINRSSEFFQKLFKHYFIRLDNEPYVYMLRVDDIIHIHLSRLGIAFKYNTHDNLMTSREYSDMYIDEDQWFGTLTGLKSGVLLSPMAVINQRNIHLSKTNILCRKLIVPFGQIQAIRQSDNDHQVVTIERETISTSYLYHYFVFILNDRLRILQPTDSPAGWLYLALLHAMTSHSLPDEYTGMTGMERCFQLLNSAGCWSDQPFDSVSRNILLQIATISPKVNYYPEHLTCAENIEWNSNSLPYSLQHFGYHLIAKKLIETSEEWNFMHPSSTSNNEIQKLFASKKYNENLLTKLYWDYRDSYNSTARLSTQMEAEIRCTNSTKSYQPVWESCSHSTNYSSLHLVDHLYNSGDVKLKDSSELTCFPLSRWLTNEYELKNIWIGLFKVAERLKTIEVDNQKDEIERFEMLLDFLHYISDKCNSQPFYLQMLKSILKTSPVLLRSVSYPSFSQYENIQEISFVSHRIKFSGNLGSYKRAVALREIEDCFVKNCPYKNDNLPLVNQINNHTYKINSLLKSWRSNGELRSFVQNIQNHLRSVIMIPLNTKVSVRSQQFIVELFQNHYQIRLNSTDKLINQKLLENAQQKFLHPHSNYFIKPTICVQITNEQKPFPEQIFPSTDSQVNPLSDIANHFKEHLTESWKMLNLTEEYHKEYPSVEEINKFLDCFRQESKQFWDELVKSITMTNELLFNVGLILRILPTILISVLQQIWLSDTESNSSPLINAMNDVNLPLLFLTSEQRILLGGIMVNWIVEQQLERALHFVNQNKWEDFEKEISNIPHANWTPSMHVPWLILELEMNITIREIQIEVTRHMIKPIINENNSSIPNIVMQMNMGEGKTSIILPMLALSLCSSSSSLVRIIVLKSLFPMNYQSLRYKLGGLLNRRVLPFACRRDMNFSDIQVEKIFNRLQQGLKNCDVVLISPEDILSFDLLTIDKCRQKQFDAGRSMLSIQRWMKTFARDILDESDEILHVKYQLIYSIGRPQQVDGGLERWETIQLVMNLVMQNAAYIAQQYTDDIFYKASEHQSSFPEFRLLNRRPFPELCLRIAIEWLNQKHYHQIDHESILSFILDTNSTIDPLIDRFPHSTIQLFLIMRGLLSSEGLFVALKKRYRVNFGVNPNPKFDRLMAVPFRAKDVAAENTEFGHPDVAIVLTQISYYYNGLNDSQMLQCFDRLSQNESDPEITYEEWISLEEENDTISNIKEWKRVNLKDYQQRTQQLFPTLRYNMLVINYFLNHFVFPQEARQYPNKLVSSAWDLSSSSRSKIITGFSGTNDTQLLLPVHIRQCDLPGLQKTDAIVLNNLLQTKNDHYQYLSISTSSDEILNRIVKDKPIIQVILDVGALFVDGTNRQIATNWLNLSDKTKIDYAVYFELDSIFVCDRQYEHHAFLTSPANERLDRCVFYMDEIHTRGTDFKFPNNFRAAVTLGNGLSKDRLVQACMRMRKLGKHHWLSFWSSHEVHQQIQTIKKNAFLLNEKENVDNRISLNDILRWVYENTQQTTWDGLHHWATQSLSFQRKVTAFRTIHWTNHRESFTSTMMENLAEECLEAEITELKAMYGGSKTFQTILEIYLARYKHSSICSSAEIHEAVSKRLCDYGGSKKLLAQLLDEEQQRELEKEQEMEEERQQKRPTSVVPSEPILHDEIRSLCDVQDPILNLSQLSSVFCPIANAFLGATFYNESQPGCWQKNLWVTDEFKRVIQTRGESLDSFLRPARWVVIYRNQHAIFVSAYEADWLMGRLHALYHQKQSNKPWITTLRLLLPRTKRDQSILVNTAALTIPPSIMSKNDTALFTIPVEWLVELYIFNGTLYFETVDEQTAYCQCLGVCPKPRTTIEKDAFEKDYIAIDGFVKNLEYRGQLQLDRCRFNSNPLTFIRKLVENRNHVQAPLKSHVGSIILNACKLPL</sequence>
<evidence type="ECO:0000256" key="8">
    <source>
        <dbReference type="SAM" id="MobiDB-lite"/>
    </source>
</evidence>
<keyword evidence="14" id="KW-1185">Reference proteome</keyword>
<dbReference type="EMBL" id="CAJNOQ010005375">
    <property type="protein sequence ID" value="CAF1096614.1"/>
    <property type="molecule type" value="Genomic_DNA"/>
</dbReference>
<dbReference type="Pfam" id="PF20255">
    <property type="entry name" value="DUF6606"/>
    <property type="match status" value="1"/>
</dbReference>
<name>A0A814NW29_9BILA</name>
<dbReference type="EMBL" id="CAJOBC010005375">
    <property type="protein sequence ID" value="CAF3861901.1"/>
    <property type="molecule type" value="Genomic_DNA"/>
</dbReference>
<dbReference type="InterPro" id="IPR051346">
    <property type="entry name" value="OTU_Deubiquitinase"/>
</dbReference>
<evidence type="ECO:0000256" key="3">
    <source>
        <dbReference type="ARBA" id="ARBA00022670"/>
    </source>
</evidence>
<feature type="domain" description="DUF3645" evidence="10">
    <location>
        <begin position="2409"/>
        <end position="2437"/>
    </location>
</feature>
<dbReference type="Pfam" id="PF12359">
    <property type="entry name" value="DUF3645"/>
    <property type="match status" value="1"/>
</dbReference>
<dbReference type="Proteomes" id="UP000681722">
    <property type="component" value="Unassembled WGS sequence"/>
</dbReference>